<reference evidence="4" key="1">
    <citation type="submission" date="2013-11" db="EMBL/GenBank/DDBJ databases">
        <authorList>
            <person name="Sternberg P."/>
            <person name="Dillman A."/>
            <person name="Macchietto M."/>
        </authorList>
    </citation>
    <scope>NUCLEOTIDE SEQUENCE</scope>
    <source>
        <strain evidence="4">ALL</strain>
    </source>
</reference>
<evidence type="ECO:0000313" key="4">
    <source>
        <dbReference type="EMBL" id="TKR81453.1"/>
    </source>
</evidence>
<dbReference type="AlphaFoldDB" id="A0A4U5NFM5"/>
<dbReference type="SUPFAM" id="SSF47862">
    <property type="entry name" value="Saposin"/>
    <property type="match status" value="1"/>
</dbReference>
<evidence type="ECO:0000256" key="1">
    <source>
        <dbReference type="ARBA" id="ARBA00023157"/>
    </source>
</evidence>
<feature type="domain" description="Saposin B-type" evidence="3">
    <location>
        <begin position="30"/>
        <end position="106"/>
    </location>
</feature>
<keyword evidence="1" id="KW-1015">Disulfide bond</keyword>
<sequence length="106" mass="11679">MKLFVCLFLIAFLALTSATDAPKDPFGPFRKAVCNACVDLVTKAEAGAVNVAKWIKDHTQEVCNRPAHILVKQVCELILTDFSVDLEKLIEKETSPKEACEAIKLC</sequence>
<accession>A0A4U5NFM5</accession>
<dbReference type="PROSITE" id="PS50015">
    <property type="entry name" value="SAP_B"/>
    <property type="match status" value="1"/>
</dbReference>
<organism evidence="4">
    <name type="scientific">Steinernema carpocapsae</name>
    <name type="common">Entomopathogenic nematode</name>
    <dbReference type="NCBI Taxonomy" id="34508"/>
    <lineage>
        <taxon>Eukaryota</taxon>
        <taxon>Metazoa</taxon>
        <taxon>Ecdysozoa</taxon>
        <taxon>Nematoda</taxon>
        <taxon>Chromadorea</taxon>
        <taxon>Rhabditida</taxon>
        <taxon>Tylenchina</taxon>
        <taxon>Panagrolaimomorpha</taxon>
        <taxon>Strongyloidoidea</taxon>
        <taxon>Steinernematidae</taxon>
        <taxon>Steinernema</taxon>
    </lineage>
</organism>
<dbReference type="Gene3D" id="1.10.225.10">
    <property type="entry name" value="Saposin-like"/>
    <property type="match status" value="1"/>
</dbReference>
<reference evidence="4" key="2">
    <citation type="journal article" date="2015" name="Genome Biol.">
        <title>Comparative genomics of Steinernema reveals deeply conserved gene regulatory networks.</title>
        <authorList>
            <person name="Dillman A.R."/>
            <person name="Macchietto M."/>
            <person name="Porter C.F."/>
            <person name="Rogers A."/>
            <person name="Williams B."/>
            <person name="Antoshechkin I."/>
            <person name="Lee M.M."/>
            <person name="Goodwin Z."/>
            <person name="Lu X."/>
            <person name="Lewis E.E."/>
            <person name="Goodrich-Blair H."/>
            <person name="Stock S.P."/>
            <person name="Adams B.J."/>
            <person name="Sternberg P.W."/>
            <person name="Mortazavi A."/>
        </authorList>
    </citation>
    <scope>NUCLEOTIDE SEQUENCE [LARGE SCALE GENOMIC DNA]</scope>
    <source>
        <strain evidence="4">ALL</strain>
    </source>
</reference>
<evidence type="ECO:0000256" key="2">
    <source>
        <dbReference type="SAM" id="SignalP"/>
    </source>
</evidence>
<feature type="signal peptide" evidence="2">
    <location>
        <begin position="1"/>
        <end position="18"/>
    </location>
</feature>
<dbReference type="InterPro" id="IPR011001">
    <property type="entry name" value="Saposin-like"/>
</dbReference>
<keyword evidence="2" id="KW-0732">Signal</keyword>
<dbReference type="SMART" id="SM00741">
    <property type="entry name" value="SapB"/>
    <property type="match status" value="1"/>
</dbReference>
<dbReference type="InterPro" id="IPR008139">
    <property type="entry name" value="SaposinB_dom"/>
</dbReference>
<comment type="caution">
    <text evidence="4">The sequence shown here is derived from an EMBL/GenBank/DDBJ whole genome shotgun (WGS) entry which is preliminary data.</text>
</comment>
<reference evidence="4" key="3">
    <citation type="journal article" date="2019" name="G3 (Bethesda)">
        <title>Hybrid Assembly of the Genome of the Entomopathogenic Nematode Steinernema carpocapsae Identifies the X-Chromosome.</title>
        <authorList>
            <person name="Serra L."/>
            <person name="Macchietto M."/>
            <person name="Macias-Munoz A."/>
            <person name="McGill C.J."/>
            <person name="Rodriguez I.M."/>
            <person name="Rodriguez B."/>
            <person name="Murad R."/>
            <person name="Mortazavi A."/>
        </authorList>
    </citation>
    <scope>NUCLEOTIDE SEQUENCE</scope>
    <source>
        <strain evidence="4">ALL</strain>
    </source>
</reference>
<feature type="chain" id="PRO_5020870200" description="Saposin B-type domain-containing protein" evidence="2">
    <location>
        <begin position="19"/>
        <end position="106"/>
    </location>
</feature>
<name>A0A4U5NFM5_STECR</name>
<evidence type="ECO:0000259" key="3">
    <source>
        <dbReference type="PROSITE" id="PS50015"/>
    </source>
</evidence>
<proteinExistence type="predicted"/>
<gene>
    <name evidence="4" type="ORF">L596_015319</name>
</gene>
<dbReference type="EMBL" id="AZBU02000004">
    <property type="protein sequence ID" value="TKR81453.1"/>
    <property type="molecule type" value="Genomic_DNA"/>
</dbReference>
<protein>
    <recommendedName>
        <fullName evidence="3">Saposin B-type domain-containing protein</fullName>
    </recommendedName>
</protein>